<dbReference type="PANTHER" id="PTHR30485:SF1">
    <property type="entry name" value="CYTOCHROME YDHU-RELATED"/>
    <property type="match status" value="1"/>
</dbReference>
<dbReference type="Gene3D" id="1.20.950.20">
    <property type="entry name" value="Transmembrane di-heme cytochromes, Chain C"/>
    <property type="match status" value="1"/>
</dbReference>
<dbReference type="PANTHER" id="PTHR30485">
    <property type="entry name" value="NI/FE-HYDROGENASE 1 B-TYPE CYTOCHROME SUBUNIT"/>
    <property type="match status" value="1"/>
</dbReference>
<evidence type="ECO:0000259" key="7">
    <source>
        <dbReference type="Pfam" id="PF01292"/>
    </source>
</evidence>
<evidence type="ECO:0000313" key="9">
    <source>
        <dbReference type="Proteomes" id="UP000727456"/>
    </source>
</evidence>
<evidence type="ECO:0000256" key="3">
    <source>
        <dbReference type="ARBA" id="ARBA00022692"/>
    </source>
</evidence>
<dbReference type="SUPFAM" id="SSF81342">
    <property type="entry name" value="Transmembrane di-heme cytochromes"/>
    <property type="match status" value="2"/>
</dbReference>
<evidence type="ECO:0000256" key="2">
    <source>
        <dbReference type="ARBA" id="ARBA00022475"/>
    </source>
</evidence>
<reference evidence="8 9" key="1">
    <citation type="submission" date="2020-03" db="EMBL/GenBank/DDBJ databases">
        <title>Genomic Encyclopedia of Type Strains, Phase III (KMG-III): the genomes of soil and plant-associated and newly described type strains.</title>
        <authorList>
            <person name="Whitman W."/>
        </authorList>
    </citation>
    <scope>NUCLEOTIDE SEQUENCE [LARGE SCALE GENOMIC DNA]</scope>
    <source>
        <strain evidence="8 9">CECT 8804</strain>
    </source>
</reference>
<name>A0ABX0TVT9_9SPHN</name>
<evidence type="ECO:0000256" key="4">
    <source>
        <dbReference type="ARBA" id="ARBA00022989"/>
    </source>
</evidence>
<feature type="transmembrane region" description="Helical" evidence="6">
    <location>
        <begin position="24"/>
        <end position="44"/>
    </location>
</feature>
<keyword evidence="9" id="KW-1185">Reference proteome</keyword>
<keyword evidence="4 6" id="KW-1133">Transmembrane helix</keyword>
<feature type="transmembrane region" description="Helical" evidence="6">
    <location>
        <begin position="186"/>
        <end position="208"/>
    </location>
</feature>
<protein>
    <submittedName>
        <fullName evidence="8">Thiosulfate reductase cytochrome b subunit</fullName>
    </submittedName>
</protein>
<dbReference type="InterPro" id="IPR016174">
    <property type="entry name" value="Di-haem_cyt_TM"/>
</dbReference>
<dbReference type="Proteomes" id="UP000727456">
    <property type="component" value="Unassembled WGS sequence"/>
</dbReference>
<comment type="caution">
    <text evidence="8">The sequence shown here is derived from an EMBL/GenBank/DDBJ whole genome shotgun (WGS) entry which is preliminary data.</text>
</comment>
<dbReference type="Pfam" id="PF01292">
    <property type="entry name" value="Ni_hydr_CYTB"/>
    <property type="match status" value="1"/>
</dbReference>
<evidence type="ECO:0000256" key="5">
    <source>
        <dbReference type="ARBA" id="ARBA00023136"/>
    </source>
</evidence>
<organism evidence="8 9">
    <name type="scientific">Sphingomonas vulcanisoli</name>
    <dbReference type="NCBI Taxonomy" id="1658060"/>
    <lineage>
        <taxon>Bacteria</taxon>
        <taxon>Pseudomonadati</taxon>
        <taxon>Pseudomonadota</taxon>
        <taxon>Alphaproteobacteria</taxon>
        <taxon>Sphingomonadales</taxon>
        <taxon>Sphingomonadaceae</taxon>
        <taxon>Sphingomonas</taxon>
    </lineage>
</organism>
<feature type="transmembrane region" description="Helical" evidence="6">
    <location>
        <begin position="116"/>
        <end position="137"/>
    </location>
</feature>
<evidence type="ECO:0000256" key="6">
    <source>
        <dbReference type="SAM" id="Phobius"/>
    </source>
</evidence>
<keyword evidence="5 6" id="KW-0472">Membrane</keyword>
<accession>A0ABX0TVT9</accession>
<dbReference type="EMBL" id="JAAOZC010000012">
    <property type="protein sequence ID" value="NIJ09546.1"/>
    <property type="molecule type" value="Genomic_DNA"/>
</dbReference>
<keyword evidence="3 6" id="KW-0812">Transmembrane</keyword>
<dbReference type="RefSeq" id="WP_167075281.1">
    <property type="nucleotide sequence ID" value="NZ_JAAOZC010000012.1"/>
</dbReference>
<comment type="subcellular location">
    <subcellularLocation>
        <location evidence="1">Cell membrane</location>
        <topology evidence="1">Multi-pass membrane protein</topology>
    </subcellularLocation>
</comment>
<proteinExistence type="predicted"/>
<feature type="domain" description="Cytochrome b561 bacterial/Ni-hydrogenase" evidence="7">
    <location>
        <begin position="20"/>
        <end position="262"/>
    </location>
</feature>
<feature type="transmembrane region" description="Helical" evidence="6">
    <location>
        <begin position="228"/>
        <end position="250"/>
    </location>
</feature>
<evidence type="ECO:0000313" key="8">
    <source>
        <dbReference type="EMBL" id="NIJ09546.1"/>
    </source>
</evidence>
<evidence type="ECO:0000256" key="1">
    <source>
        <dbReference type="ARBA" id="ARBA00004651"/>
    </source>
</evidence>
<sequence length="272" mass="30372">MSDPTDAAADGGNLIYRQCRPVRLWHWINAISVIVMLMSGLAIFNAHPQLYWGQYGANHEVPWFEIGSSGSSGFLRLGPITIPTTGVLGISSGNELAFPALVTIPSSYDLATARQWHFAFAWLLVGGGLLFWLWGFVSRHVQRDLAPTRRELRPAHIWQDIKDHARLRFHTGEGARRYNILQKLSYIGVIFGLLPAMVLSGLTMSPSMDAAWPWLLDLLGGRQSARSIHFICASLLVGFILVHLAMVLLAGPFNELRSIITGWYRLPRETSR</sequence>
<dbReference type="InterPro" id="IPR011577">
    <property type="entry name" value="Cyt_b561_bac/Ni-Hgenase"/>
</dbReference>
<keyword evidence="2" id="KW-1003">Cell membrane</keyword>
<gene>
    <name evidence="8" type="ORF">FHS31_003179</name>
</gene>
<dbReference type="InterPro" id="IPR051542">
    <property type="entry name" value="Hydrogenase_cytochrome"/>
</dbReference>